<comment type="subunit">
    <text evidence="9">Component of the Mediator complex.</text>
</comment>
<dbReference type="VEuPathDB" id="VectorBase:GPPI028919"/>
<keyword evidence="5 9" id="KW-0010">Activator</keyword>
<evidence type="ECO:0000256" key="3">
    <source>
        <dbReference type="ARBA" id="ARBA00019621"/>
    </source>
</evidence>
<dbReference type="InterPro" id="IPR019404">
    <property type="entry name" value="Mediator_Med11"/>
</dbReference>
<comment type="subcellular location">
    <subcellularLocation>
        <location evidence="1 9">Nucleus</location>
    </subcellularLocation>
</comment>
<reference evidence="12" key="2">
    <citation type="submission" date="2020-05" db="UniProtKB">
        <authorList>
            <consortium name="EnsemblMetazoa"/>
        </authorList>
    </citation>
    <scope>IDENTIFICATION</scope>
    <source>
        <strain evidence="12">IAEA</strain>
    </source>
</reference>
<evidence type="ECO:0000256" key="4">
    <source>
        <dbReference type="ARBA" id="ARBA00023015"/>
    </source>
</evidence>
<feature type="region of interest" description="Disordered" evidence="10">
    <location>
        <begin position="464"/>
        <end position="510"/>
    </location>
</feature>
<dbReference type="EMBL" id="JXJN01013737">
    <property type="status" value="NOT_ANNOTATED_CDS"/>
    <property type="molecule type" value="Genomic_DNA"/>
</dbReference>
<gene>
    <name evidence="9" type="primary">MED11</name>
</gene>
<evidence type="ECO:0000259" key="11">
    <source>
        <dbReference type="PROSITE" id="PS00028"/>
    </source>
</evidence>
<dbReference type="AlphaFoldDB" id="A0A1B0BG41"/>
<proteinExistence type="inferred from homology"/>
<comment type="similarity">
    <text evidence="2 9">Belongs to the Mediator complex subunit 11 family.</text>
</comment>
<dbReference type="Proteomes" id="UP000092460">
    <property type="component" value="Unassembled WGS sequence"/>
</dbReference>
<evidence type="ECO:0000256" key="6">
    <source>
        <dbReference type="ARBA" id="ARBA00023163"/>
    </source>
</evidence>
<dbReference type="Gene3D" id="1.10.287.3490">
    <property type="match status" value="1"/>
</dbReference>
<evidence type="ECO:0000313" key="13">
    <source>
        <dbReference type="Proteomes" id="UP000092460"/>
    </source>
</evidence>
<dbReference type="EnsemblMetazoa" id="GPPI028919-RA">
    <property type="protein sequence ID" value="GPPI028919-PA"/>
    <property type="gene ID" value="GPPI028919"/>
</dbReference>
<evidence type="ECO:0000256" key="2">
    <source>
        <dbReference type="ARBA" id="ARBA00008186"/>
    </source>
</evidence>
<evidence type="ECO:0000256" key="9">
    <source>
        <dbReference type="RuleBase" id="RU364147"/>
    </source>
</evidence>
<dbReference type="Pfam" id="PF10453">
    <property type="entry name" value="NUFIP1"/>
    <property type="match status" value="1"/>
</dbReference>
<dbReference type="GO" id="GO:0000492">
    <property type="term" value="P:box C/D snoRNP assembly"/>
    <property type="evidence" value="ECO:0007669"/>
    <property type="project" value="TreeGrafter"/>
</dbReference>
<dbReference type="PANTHER" id="PTHR13309:SF0">
    <property type="entry name" value="FMR1-INTERACTING PROTEIN NUFIP1"/>
    <property type="match status" value="1"/>
</dbReference>
<dbReference type="GO" id="GO:0016592">
    <property type="term" value="C:mediator complex"/>
    <property type="evidence" value="ECO:0007669"/>
    <property type="project" value="InterPro"/>
</dbReference>
<dbReference type="GO" id="GO:0006357">
    <property type="term" value="P:regulation of transcription by RNA polymerase II"/>
    <property type="evidence" value="ECO:0007669"/>
    <property type="project" value="InterPro"/>
</dbReference>
<evidence type="ECO:0000256" key="7">
    <source>
        <dbReference type="ARBA" id="ARBA00023242"/>
    </source>
</evidence>
<comment type="function">
    <text evidence="9">Component of the Mediator complex, a coactivator involved in the regulated transcription of nearly all RNA polymerase II-dependent genes. Mediator functions as a bridge to convey information from gene-specific regulatory proteins to the basal RNA polymerase II transcription machinery. Mediator is recruited to promoters by direct interactions with regulatory proteins and serves as a scaffold for the assembly of a functional pre-initiation complex with RNA polymerase II and the general transcription factors.</text>
</comment>
<feature type="domain" description="C2H2-type" evidence="11">
    <location>
        <begin position="162"/>
        <end position="182"/>
    </location>
</feature>
<feature type="compositionally biased region" description="Basic residues" evidence="10">
    <location>
        <begin position="292"/>
        <end position="302"/>
    </location>
</feature>
<evidence type="ECO:0000256" key="1">
    <source>
        <dbReference type="ARBA" id="ARBA00004123"/>
    </source>
</evidence>
<sequence length="584" mass="66751">MNPLGKIQVLDDIEKEIIQCLQSAGQTLQELSKEKSSQKNAETQTQQFLKSLSSLESKLTEQISYLTQVSTGQPHEGSGYASAKLTASTANDNVKNNFSFLKQTWSWKEKETNIKTKNNFLPSSAISLLKSRKHGSTYPDEYSDQSSNTQMNEIRKTEKQHCESCELDFQSPEDLKVHRLQHEKCPVDSCKFWGHSTIMDKHVLVLHSSGLFDKFKKLSTPEEIATWREERRRRYPTVANVLLKQKALEQKQKRGERLEINKSRFGRAESRKRTKPWISKENSANEDLPRRSNFKKRRKRQKDTKPKSSNVKTKLHQPPKQTQEQIEHGKEDLRIVCAFEGTAKMEDYKHFSQKRTNANVLYNLLGMYGSDSESENCDNEASVHLNCSNSMCIENVATSVSNNNECVNSSEGQGKNASFHVKEKGNASQNLTTNFETDSKQNVIAINAGECTAENEDRVVQDLSPKFNQPTTQNAKVKSEGDFPQRDGESSDGAPEECPIQHSADYSNMPLKVEDKVPQQAPSFRREQRKKKPAFNLNKVRLRKQNTMLEKLLEPDIRHERNLLLQCVRFVCEQNFFGIGQIPK</sequence>
<reference evidence="13" key="1">
    <citation type="submission" date="2015-01" db="EMBL/GenBank/DDBJ databases">
        <authorList>
            <person name="Aksoy S."/>
            <person name="Warren W."/>
            <person name="Wilson R.K."/>
        </authorList>
    </citation>
    <scope>NUCLEOTIDE SEQUENCE [LARGE SCALE GENOMIC DNA]</scope>
    <source>
        <strain evidence="13">IAEA</strain>
    </source>
</reference>
<evidence type="ECO:0000313" key="12">
    <source>
        <dbReference type="EnsemblMetazoa" id="GPPI028919-PA"/>
    </source>
</evidence>
<dbReference type="InterPro" id="IPR013087">
    <property type="entry name" value="Znf_C2H2_type"/>
</dbReference>
<dbReference type="InterPro" id="IPR039136">
    <property type="entry name" value="NUFIP1-like"/>
</dbReference>
<dbReference type="STRING" id="67801.A0A1B0BG41"/>
<accession>A0A1B0BG41</accession>
<dbReference type="PROSITE" id="PS00028">
    <property type="entry name" value="ZINC_FINGER_C2H2_1"/>
    <property type="match status" value="1"/>
</dbReference>
<organism evidence="12 13">
    <name type="scientific">Glossina palpalis gambiensis</name>
    <dbReference type="NCBI Taxonomy" id="67801"/>
    <lineage>
        <taxon>Eukaryota</taxon>
        <taxon>Metazoa</taxon>
        <taxon>Ecdysozoa</taxon>
        <taxon>Arthropoda</taxon>
        <taxon>Hexapoda</taxon>
        <taxon>Insecta</taxon>
        <taxon>Pterygota</taxon>
        <taxon>Neoptera</taxon>
        <taxon>Endopterygota</taxon>
        <taxon>Diptera</taxon>
        <taxon>Brachycera</taxon>
        <taxon>Muscomorpha</taxon>
        <taxon>Hippoboscoidea</taxon>
        <taxon>Glossinidae</taxon>
        <taxon>Glossina</taxon>
    </lineage>
</organism>
<dbReference type="InterPro" id="IPR019496">
    <property type="entry name" value="NUFIP1_cons_dom"/>
</dbReference>
<dbReference type="GO" id="GO:0003723">
    <property type="term" value="F:RNA binding"/>
    <property type="evidence" value="ECO:0007669"/>
    <property type="project" value="InterPro"/>
</dbReference>
<dbReference type="Pfam" id="PF10280">
    <property type="entry name" value="Med11"/>
    <property type="match status" value="1"/>
</dbReference>
<evidence type="ECO:0000256" key="10">
    <source>
        <dbReference type="SAM" id="MobiDB-lite"/>
    </source>
</evidence>
<feature type="compositionally biased region" description="Polar residues" evidence="10">
    <location>
        <begin position="466"/>
        <end position="476"/>
    </location>
</feature>
<dbReference type="FunFam" id="1.10.287.3490:FF:000001">
    <property type="entry name" value="Mediator of RNA polymerase II transcription subunit 11"/>
    <property type="match status" value="1"/>
</dbReference>
<feature type="compositionally biased region" description="Basic and acidic residues" evidence="10">
    <location>
        <begin position="477"/>
        <end position="489"/>
    </location>
</feature>
<dbReference type="PANTHER" id="PTHR13309">
    <property type="entry name" value="NUCLEAR FRAGILE X MENTAL RETARDATION PROTEIN INTERACTING PROTEIN 1"/>
    <property type="match status" value="1"/>
</dbReference>
<evidence type="ECO:0000256" key="8">
    <source>
        <dbReference type="ARBA" id="ARBA00032011"/>
    </source>
</evidence>
<feature type="region of interest" description="Disordered" evidence="10">
    <location>
        <begin position="249"/>
        <end position="329"/>
    </location>
</feature>
<keyword evidence="6 9" id="KW-0804">Transcription</keyword>
<name>A0A1B0BG41_9MUSC</name>
<keyword evidence="7 9" id="KW-0539">Nucleus</keyword>
<protein>
    <recommendedName>
        <fullName evidence="3 9">Mediator of RNA polymerase II transcription subunit 11</fullName>
    </recommendedName>
    <alternativeName>
        <fullName evidence="8 9">Mediator complex subunit 11</fullName>
    </alternativeName>
</protein>
<keyword evidence="13" id="KW-1185">Reference proteome</keyword>
<keyword evidence="4 9" id="KW-0805">Transcription regulation</keyword>
<dbReference type="GO" id="GO:0003712">
    <property type="term" value="F:transcription coregulator activity"/>
    <property type="evidence" value="ECO:0007669"/>
    <property type="project" value="InterPro"/>
</dbReference>
<feature type="compositionally biased region" description="Basic and acidic residues" evidence="10">
    <location>
        <begin position="249"/>
        <end position="271"/>
    </location>
</feature>
<evidence type="ECO:0000256" key="5">
    <source>
        <dbReference type="ARBA" id="ARBA00023159"/>
    </source>
</evidence>